<proteinExistence type="predicted"/>
<organism evidence="2 3">
    <name type="scientific">Gloeothece verrucosa (strain PCC 7822)</name>
    <name type="common">Cyanothece sp. (strain PCC 7822)</name>
    <dbReference type="NCBI Taxonomy" id="497965"/>
    <lineage>
        <taxon>Bacteria</taxon>
        <taxon>Bacillati</taxon>
        <taxon>Cyanobacteriota</taxon>
        <taxon>Cyanophyceae</taxon>
        <taxon>Oscillatoriophycideae</taxon>
        <taxon>Chroococcales</taxon>
        <taxon>Aphanothecaceae</taxon>
        <taxon>Gloeothece</taxon>
        <taxon>Gloeothece verrucosa</taxon>
    </lineage>
</organism>
<reference evidence="3" key="1">
    <citation type="journal article" date="2011" name="MBio">
        <title>Novel metabolic attributes of the genus Cyanothece, comprising a group of unicellular nitrogen-fixing Cyanobacteria.</title>
        <authorList>
            <person name="Bandyopadhyay A."/>
            <person name="Elvitigala T."/>
            <person name="Welsh E."/>
            <person name="Stockel J."/>
            <person name="Liberton M."/>
            <person name="Min H."/>
            <person name="Sherman L.A."/>
            <person name="Pakrasi H.B."/>
        </authorList>
    </citation>
    <scope>NUCLEOTIDE SEQUENCE [LARGE SCALE GENOMIC DNA]</scope>
    <source>
        <strain evidence="3">PCC 7822</strain>
    </source>
</reference>
<gene>
    <name evidence="2" type="ordered locus">Cyan7822_1424</name>
</gene>
<dbReference type="EMBL" id="CP002198">
    <property type="protein sequence ID" value="ADN13422.1"/>
    <property type="molecule type" value="Genomic_DNA"/>
</dbReference>
<evidence type="ECO:0000313" key="3">
    <source>
        <dbReference type="Proteomes" id="UP000008206"/>
    </source>
</evidence>
<feature type="region of interest" description="Disordered" evidence="1">
    <location>
        <begin position="30"/>
        <end position="54"/>
    </location>
</feature>
<evidence type="ECO:0000313" key="2">
    <source>
        <dbReference type="EMBL" id="ADN13422.1"/>
    </source>
</evidence>
<sequence length="54" mass="5833">MAQKKFFLGNLEKQLVFIAHQVRSFPFPTPHSLGAPAGTTEGRSTALVRAGPHS</sequence>
<name>E0UJR1_GLOV7</name>
<accession>E0UJR1</accession>
<dbReference type="KEGG" id="cyj:Cyan7822_1424"/>
<dbReference type="STRING" id="497965.Cyan7822_1424"/>
<dbReference type="AlphaFoldDB" id="E0UJR1"/>
<keyword evidence="3" id="KW-1185">Reference proteome</keyword>
<dbReference type="HOGENOM" id="CLU_3042571_0_0_3"/>
<protein>
    <submittedName>
        <fullName evidence="2">Uncharacterized protein</fullName>
    </submittedName>
</protein>
<evidence type="ECO:0000256" key="1">
    <source>
        <dbReference type="SAM" id="MobiDB-lite"/>
    </source>
</evidence>
<dbReference type="RefSeq" id="WP_013321529.1">
    <property type="nucleotide sequence ID" value="NC_014501.1"/>
</dbReference>
<dbReference type="Proteomes" id="UP000008206">
    <property type="component" value="Chromosome"/>
</dbReference>